<evidence type="ECO:0000313" key="2">
    <source>
        <dbReference type="EMBL" id="MBC8207772.1"/>
    </source>
</evidence>
<reference evidence="2 3" key="1">
    <citation type="submission" date="2020-08" db="EMBL/GenBank/DDBJ databases">
        <title>Bridging the membrane lipid divide: bacteria of the FCB group superphylum have the potential to synthesize archaeal ether lipids.</title>
        <authorList>
            <person name="Villanueva L."/>
            <person name="Von Meijenfeldt F.A.B."/>
            <person name="Westbye A.B."/>
            <person name="Yadav S."/>
            <person name="Hopmans E.C."/>
            <person name="Dutilh B.E."/>
            <person name="Sinninghe Damste J.S."/>
        </authorList>
    </citation>
    <scope>NUCLEOTIDE SEQUENCE [LARGE SCALE GENOMIC DNA]</scope>
    <source>
        <strain evidence="2">NIOZ-UU81</strain>
    </source>
</reference>
<evidence type="ECO:0000313" key="3">
    <source>
        <dbReference type="Proteomes" id="UP000599024"/>
    </source>
</evidence>
<protein>
    <submittedName>
        <fullName evidence="2">Uncharacterized protein</fullName>
    </submittedName>
</protein>
<evidence type="ECO:0000256" key="1">
    <source>
        <dbReference type="SAM" id="MobiDB-lite"/>
    </source>
</evidence>
<organism evidence="2 3">
    <name type="scientific">Candidatus Desulfatifera sulfidica</name>
    <dbReference type="NCBI Taxonomy" id="2841691"/>
    <lineage>
        <taxon>Bacteria</taxon>
        <taxon>Pseudomonadati</taxon>
        <taxon>Thermodesulfobacteriota</taxon>
        <taxon>Desulfobulbia</taxon>
        <taxon>Desulfobulbales</taxon>
        <taxon>Desulfobulbaceae</taxon>
        <taxon>Candidatus Desulfatifera</taxon>
    </lineage>
</organism>
<sequence>MARTNYSFEKRQKELAKKKKKDEKRLRKLELKESKESPAEENDTHTEDAPTTPSLDD</sequence>
<feature type="region of interest" description="Disordered" evidence="1">
    <location>
        <begin position="1"/>
        <end position="57"/>
    </location>
</feature>
<gene>
    <name evidence="2" type="ORF">H8E79_01205</name>
</gene>
<feature type="compositionally biased region" description="Basic and acidic residues" evidence="1">
    <location>
        <begin position="23"/>
        <end position="48"/>
    </location>
</feature>
<comment type="caution">
    <text evidence="2">The sequence shown here is derived from an EMBL/GenBank/DDBJ whole genome shotgun (WGS) entry which is preliminary data.</text>
</comment>
<dbReference type="AlphaFoldDB" id="A0A8J6TCY8"/>
<accession>A0A8J6TCY8</accession>
<dbReference type="Proteomes" id="UP000599024">
    <property type="component" value="Unassembled WGS sequence"/>
</dbReference>
<proteinExistence type="predicted"/>
<dbReference type="EMBL" id="JACNLK010000014">
    <property type="protein sequence ID" value="MBC8207772.1"/>
    <property type="molecule type" value="Genomic_DNA"/>
</dbReference>
<name>A0A8J6TCY8_9BACT</name>